<sequence length="117" mass="12392">MAKPKSKPSIVVEIPQFTGVRLSDASIRTLERLLAEVGSVLAADYPAPVVGNREALDRTTRERMGCLIQTLERSPGGACARPELVASAACVLAQVCVMDIAAQEMAAAPMLEEVVDV</sequence>
<proteinExistence type="predicted"/>
<dbReference type="EMBL" id="JBJLSN010000055">
    <property type="protein sequence ID" value="MFL7904706.1"/>
    <property type="molecule type" value="Genomic_DNA"/>
</dbReference>
<evidence type="ECO:0000313" key="2">
    <source>
        <dbReference type="Proteomes" id="UP001628281"/>
    </source>
</evidence>
<comment type="caution">
    <text evidence="1">The sequence shown here is derived from an EMBL/GenBank/DDBJ whole genome shotgun (WGS) entry which is preliminary data.</text>
</comment>
<reference evidence="1 2" key="1">
    <citation type="submission" date="2024-11" db="EMBL/GenBank/DDBJ databases">
        <title>Draft genome sequences of two bacteria associated to sugarcane roots in Colombia.</title>
        <authorList>
            <person name="Pardo-Diaz S."/>
            <person name="Masmela-Mendoza J."/>
            <person name="Delgadillo-Duran P."/>
            <person name="Bautista E.J."/>
            <person name="Rojas-Tapias D.F."/>
        </authorList>
    </citation>
    <scope>NUCLEOTIDE SEQUENCE [LARGE SCALE GENOMIC DNA]</scope>
    <source>
        <strain evidence="1 2">Ap18</strain>
    </source>
</reference>
<name>A0ABW8VHA9_9PROT</name>
<dbReference type="Proteomes" id="UP001628281">
    <property type="component" value="Unassembled WGS sequence"/>
</dbReference>
<protein>
    <submittedName>
        <fullName evidence="1">Uncharacterized protein</fullName>
    </submittedName>
</protein>
<evidence type="ECO:0000313" key="1">
    <source>
        <dbReference type="EMBL" id="MFL7904706.1"/>
    </source>
</evidence>
<accession>A0ABW8VHA9</accession>
<keyword evidence="2" id="KW-1185">Reference proteome</keyword>
<organism evidence="1 2">
    <name type="scientific">Azospirillum argentinense</name>
    <dbReference type="NCBI Taxonomy" id="2970906"/>
    <lineage>
        <taxon>Bacteria</taxon>
        <taxon>Pseudomonadati</taxon>
        <taxon>Pseudomonadota</taxon>
        <taxon>Alphaproteobacteria</taxon>
        <taxon>Rhodospirillales</taxon>
        <taxon>Azospirillaceae</taxon>
        <taxon>Azospirillum</taxon>
    </lineage>
</organism>
<gene>
    <name evidence="1" type="ORF">ACJ41P_26500</name>
</gene>
<dbReference type="RefSeq" id="WP_407825457.1">
    <property type="nucleotide sequence ID" value="NZ_JBJLSN010000055.1"/>
</dbReference>